<evidence type="ECO:0000256" key="3">
    <source>
        <dbReference type="ARBA" id="ARBA00022618"/>
    </source>
</evidence>
<reference evidence="7 9" key="2">
    <citation type="journal article" date="2013" name="Nature">
        <title>Insights into bilaterian evolution from three spiralian genomes.</title>
        <authorList>
            <person name="Simakov O."/>
            <person name="Marletaz F."/>
            <person name="Cho S.J."/>
            <person name="Edsinger-Gonzales E."/>
            <person name="Havlak P."/>
            <person name="Hellsten U."/>
            <person name="Kuo D.H."/>
            <person name="Larsson T."/>
            <person name="Lv J."/>
            <person name="Arendt D."/>
            <person name="Savage R."/>
            <person name="Osoegawa K."/>
            <person name="de Jong P."/>
            <person name="Grimwood J."/>
            <person name="Chapman J.A."/>
            <person name="Shapiro H."/>
            <person name="Aerts A."/>
            <person name="Otillar R.P."/>
            <person name="Terry A.Y."/>
            <person name="Boore J.L."/>
            <person name="Grigoriev I.V."/>
            <person name="Lindberg D.R."/>
            <person name="Seaver E.C."/>
            <person name="Weisblat D.A."/>
            <person name="Putnam N.H."/>
            <person name="Rokhsar D.S."/>
        </authorList>
    </citation>
    <scope>NUCLEOTIDE SEQUENCE</scope>
</reference>
<dbReference type="GO" id="GO:0007088">
    <property type="term" value="P:regulation of mitotic nuclear division"/>
    <property type="evidence" value="ECO:0000318"/>
    <property type="project" value="GO_Central"/>
</dbReference>
<feature type="region of interest" description="Disordered" evidence="6">
    <location>
        <begin position="774"/>
        <end position="827"/>
    </location>
</feature>
<sequence>MSGAKPKQNNEKLMKMPLVAKSASTSERVDSANSNSGAENQQDVIKSTPSKPLNRVPHSAQEPHKVNFCVKKSQPLLLLKDKNTPFSPPPNNFNSPRFKSTPASAWVKQKNFQTPKSDSRNVTNNNNNLQQQQQSYYNPFETGLLDSLSQHICSPNVFKVITPDRKLTPKFRWSIDDLALLKPAHIEDPPLHSVYNLNAELEERAQQAIDEFFSTHVIAPSPWSTASSKKKQASKYKKSTNSTATIESPMVFSHISNNSNNNNSSNKNVSNPRRNIITSINNSSSNNSSRSARSQAVVDACTQTSVSLPADVDLISLIGSKFILSDEKLSTMIGQVPANGKQPSRKAANQIAENENETDSFGNLSLRRKLFFQNKKTHASPFRPLPNISCNNNNNNNNIKMDISQLKDLEDEFKTPNKRPSGDDDNDHSNDDDDDVVVGSKDNYDLFSSSPNGHCPMSEVSPSYRRCSASSQFLHYSPEMSPINYSRGLVSSKHGSPINAMEDANMATPTGTPYNFTPRTPRAVPSNTGALNDDDDDNNDDVYCDARSDSFPQQSSSSLLITSASSSLLMTSLMTSSMTSKLGESNQTAAQEGVSNNTTGYHSRSLSCSNLASYLAASGNGSGSGSGGGSCQQQQQQNVSQQQQNFVQQQQHQQPIFFQSQQQQNVSLQQYFVQPPQQTVLQQHQQQQQHLQQQHLQSQEHQQQELFKKPISAQPQRLTKHQHQQQQNIEQQQQQQQHFKQQLLESFQKQIHQMHIPQQAFGVFNANGSFRNFTQSPPGCQLGHSSSGSGDGSSSNSRTPSHQQQQHLQLQKPQQQQRRSQNFNSKHYKSYNLMNVIDYETRMSLGLTPIQADRSEDEEEDDDDDGDGLPHDDFNKGRSIRHHQHLLRPNRGGQHLQLHCAGKGYDKTGSANERSDNDEDDECGGGGDTDKEVIPKEEDNNNNNNNNTNNINYNDDSSNMSVSDLYNQQYPRVSRSFSDVMSVDNDDEYDV</sequence>
<keyword evidence="3" id="KW-0132">Cell division</keyword>
<keyword evidence="9" id="KW-1185">Reference proteome</keyword>
<dbReference type="PANTHER" id="PTHR14728:SF2">
    <property type="entry name" value="PROTEIN AURORA BOREALIS"/>
    <property type="match status" value="1"/>
</dbReference>
<accession>T1FVU7</accession>
<feature type="compositionally biased region" description="Low complexity" evidence="6">
    <location>
        <begin position="941"/>
        <end position="961"/>
    </location>
</feature>
<evidence type="ECO:0000313" key="9">
    <source>
        <dbReference type="Proteomes" id="UP000015101"/>
    </source>
</evidence>
<feature type="compositionally biased region" description="Acidic residues" evidence="6">
    <location>
        <begin position="423"/>
        <end position="436"/>
    </location>
</feature>
<dbReference type="AlphaFoldDB" id="T1FVU7"/>
<feature type="region of interest" description="Disordered" evidence="6">
    <location>
        <begin position="80"/>
        <end position="100"/>
    </location>
</feature>
<feature type="region of interest" description="Disordered" evidence="6">
    <location>
        <begin position="850"/>
        <end position="877"/>
    </location>
</feature>
<feature type="region of interest" description="Disordered" evidence="6">
    <location>
        <begin position="413"/>
        <end position="450"/>
    </location>
</feature>
<evidence type="ECO:0000256" key="6">
    <source>
        <dbReference type="SAM" id="MobiDB-lite"/>
    </source>
</evidence>
<dbReference type="GO" id="GO:0005737">
    <property type="term" value="C:cytoplasm"/>
    <property type="evidence" value="ECO:0000318"/>
    <property type="project" value="GO_Central"/>
</dbReference>
<reference evidence="9" key="1">
    <citation type="submission" date="2012-12" db="EMBL/GenBank/DDBJ databases">
        <authorList>
            <person name="Hellsten U."/>
            <person name="Grimwood J."/>
            <person name="Chapman J.A."/>
            <person name="Shapiro H."/>
            <person name="Aerts A."/>
            <person name="Otillar R.P."/>
            <person name="Terry A.Y."/>
            <person name="Boore J.L."/>
            <person name="Simakov O."/>
            <person name="Marletaz F."/>
            <person name="Cho S.-J."/>
            <person name="Edsinger-Gonzales E."/>
            <person name="Havlak P."/>
            <person name="Kuo D.-H."/>
            <person name="Larsson T."/>
            <person name="Lv J."/>
            <person name="Arendt D."/>
            <person name="Savage R."/>
            <person name="Osoegawa K."/>
            <person name="de Jong P."/>
            <person name="Lindberg D.R."/>
            <person name="Seaver E.C."/>
            <person name="Weisblat D.A."/>
            <person name="Putnam N.H."/>
            <person name="Grigoriev I.V."/>
            <person name="Rokhsar D.S."/>
        </authorList>
    </citation>
    <scope>NUCLEOTIDE SEQUENCE</scope>
</reference>
<feature type="region of interest" description="Disordered" evidence="6">
    <location>
        <begin position="1"/>
        <end position="67"/>
    </location>
</feature>
<dbReference type="PRINTS" id="PR02038">
    <property type="entry name" value="AURORABORA"/>
</dbReference>
<feature type="compositionally biased region" description="Basic and acidic residues" evidence="6">
    <location>
        <begin position="928"/>
        <end position="939"/>
    </location>
</feature>
<dbReference type="eggNOG" id="ENOG502S85H">
    <property type="taxonomic scope" value="Eukaryota"/>
</dbReference>
<dbReference type="Proteomes" id="UP000015101">
    <property type="component" value="Unassembled WGS sequence"/>
</dbReference>
<reference evidence="8" key="3">
    <citation type="submission" date="2015-06" db="UniProtKB">
        <authorList>
            <consortium name="EnsemblMetazoa"/>
        </authorList>
    </citation>
    <scope>IDENTIFICATION</scope>
</reference>
<dbReference type="EnsemblMetazoa" id="HelroT194240">
    <property type="protein sequence ID" value="HelroP194240"/>
    <property type="gene ID" value="HelroG194240"/>
</dbReference>
<dbReference type="RefSeq" id="XP_009029489.1">
    <property type="nucleotide sequence ID" value="XM_009031241.1"/>
</dbReference>
<feature type="region of interest" description="Disordered" evidence="6">
    <location>
        <begin position="506"/>
        <end position="557"/>
    </location>
</feature>
<dbReference type="GO" id="GO:0060236">
    <property type="term" value="P:regulation of mitotic spindle organization"/>
    <property type="evidence" value="ECO:0000318"/>
    <property type="project" value="GO_Central"/>
</dbReference>
<evidence type="ECO:0000313" key="7">
    <source>
        <dbReference type="EMBL" id="ESN92389.1"/>
    </source>
</evidence>
<name>T1FVU7_HELRO</name>
<feature type="region of interest" description="Disordered" evidence="6">
    <location>
        <begin position="580"/>
        <end position="602"/>
    </location>
</feature>
<dbReference type="GO" id="GO:0019901">
    <property type="term" value="F:protein kinase binding"/>
    <property type="evidence" value="ECO:0000318"/>
    <property type="project" value="GO_Central"/>
</dbReference>
<comment type="similarity">
    <text evidence="1">Belongs to the BORA family.</text>
</comment>
<dbReference type="KEGG" id="hro:HELRODRAFT_194240"/>
<dbReference type="EMBL" id="KB097642">
    <property type="protein sequence ID" value="ESN92389.1"/>
    <property type="molecule type" value="Genomic_DNA"/>
</dbReference>
<dbReference type="STRING" id="6412.T1FVU7"/>
<feature type="compositionally biased region" description="Low complexity" evidence="6">
    <location>
        <begin position="783"/>
        <end position="821"/>
    </location>
</feature>
<dbReference type="PANTHER" id="PTHR14728">
    <property type="entry name" value="PROTEIN AURORA BOREALIS"/>
    <property type="match status" value="1"/>
</dbReference>
<keyword evidence="5" id="KW-0131">Cell cycle</keyword>
<dbReference type="InterPro" id="IPR023252">
    <property type="entry name" value="Aurora_borealis_protein"/>
</dbReference>
<dbReference type="OrthoDB" id="10020858at2759"/>
<feature type="compositionally biased region" description="Acidic residues" evidence="6">
    <location>
        <begin position="532"/>
        <end position="543"/>
    </location>
</feature>
<dbReference type="Pfam" id="PF15280">
    <property type="entry name" value="BORA_N"/>
    <property type="match status" value="1"/>
</dbReference>
<evidence type="ECO:0000256" key="5">
    <source>
        <dbReference type="ARBA" id="ARBA00023306"/>
    </source>
</evidence>
<dbReference type="GO" id="GO:0051301">
    <property type="term" value="P:cell division"/>
    <property type="evidence" value="ECO:0007669"/>
    <property type="project" value="UniProtKB-KW"/>
</dbReference>
<feature type="compositionally biased region" description="Low complexity" evidence="6">
    <location>
        <begin position="256"/>
        <end position="291"/>
    </location>
</feature>
<protein>
    <recommendedName>
        <fullName evidence="2">Protein aurora borealis</fullName>
    </recommendedName>
</protein>
<evidence type="ECO:0000256" key="2">
    <source>
        <dbReference type="ARBA" id="ARBA00020055"/>
    </source>
</evidence>
<feature type="compositionally biased region" description="Polar residues" evidence="6">
    <location>
        <begin position="507"/>
        <end position="518"/>
    </location>
</feature>
<dbReference type="EMBL" id="AMQM01007590">
    <property type="status" value="NOT_ANNOTATED_CDS"/>
    <property type="molecule type" value="Genomic_DNA"/>
</dbReference>
<feature type="region of interest" description="Disordered" evidence="6">
    <location>
        <begin position="247"/>
        <end position="291"/>
    </location>
</feature>
<feature type="region of interest" description="Disordered" evidence="6">
    <location>
        <begin position="889"/>
        <end position="962"/>
    </location>
</feature>
<feature type="compositionally biased region" description="Polar residues" evidence="6">
    <location>
        <begin position="22"/>
        <end position="51"/>
    </location>
</feature>
<dbReference type="GO" id="GO:0005634">
    <property type="term" value="C:nucleus"/>
    <property type="evidence" value="ECO:0000318"/>
    <property type="project" value="GO_Central"/>
</dbReference>
<feature type="region of interest" description="Disordered" evidence="6">
    <location>
        <begin position="714"/>
        <end position="735"/>
    </location>
</feature>
<evidence type="ECO:0000256" key="4">
    <source>
        <dbReference type="ARBA" id="ARBA00022776"/>
    </source>
</evidence>
<dbReference type="CTD" id="20212943"/>
<dbReference type="GeneID" id="20212943"/>
<keyword evidence="4" id="KW-0498">Mitosis</keyword>
<proteinExistence type="inferred from homology"/>
<dbReference type="InParanoid" id="T1FVU7"/>
<organism evidence="8 9">
    <name type="scientific">Helobdella robusta</name>
    <name type="common">Californian leech</name>
    <dbReference type="NCBI Taxonomy" id="6412"/>
    <lineage>
        <taxon>Eukaryota</taxon>
        <taxon>Metazoa</taxon>
        <taxon>Spiralia</taxon>
        <taxon>Lophotrochozoa</taxon>
        <taxon>Annelida</taxon>
        <taxon>Clitellata</taxon>
        <taxon>Hirudinea</taxon>
        <taxon>Rhynchobdellida</taxon>
        <taxon>Glossiphoniidae</taxon>
        <taxon>Helobdella</taxon>
    </lineage>
</organism>
<feature type="compositionally biased region" description="Low complexity" evidence="6">
    <location>
        <begin position="724"/>
        <end position="735"/>
    </location>
</feature>
<evidence type="ECO:0000313" key="8">
    <source>
        <dbReference type="EnsemblMetazoa" id="HelroP194240"/>
    </source>
</evidence>
<feature type="compositionally biased region" description="Polar residues" evidence="6">
    <location>
        <begin position="582"/>
        <end position="602"/>
    </location>
</feature>
<feature type="compositionally biased region" description="Acidic residues" evidence="6">
    <location>
        <begin position="855"/>
        <end position="867"/>
    </location>
</feature>
<dbReference type="HOGENOM" id="CLU_301540_0_0_1"/>
<evidence type="ECO:0000256" key="1">
    <source>
        <dbReference type="ARBA" id="ARBA00010963"/>
    </source>
</evidence>
<gene>
    <name evidence="8" type="primary">20212943</name>
    <name evidence="7" type="ORF">HELRODRAFT_194240</name>
</gene>